<dbReference type="Gene3D" id="2.60.40.10">
    <property type="entry name" value="Immunoglobulins"/>
    <property type="match status" value="1"/>
</dbReference>
<keyword evidence="4" id="KW-0391">Immunity</keyword>
<evidence type="ECO:0000256" key="7">
    <source>
        <dbReference type="ARBA" id="ARBA00023319"/>
    </source>
</evidence>
<keyword evidence="5 9" id="KW-0472">Membrane</keyword>
<dbReference type="InterPro" id="IPR050208">
    <property type="entry name" value="MHC_class-I_related"/>
</dbReference>
<proteinExistence type="predicted"/>
<dbReference type="InterPro" id="IPR011162">
    <property type="entry name" value="MHC_I/II-like_Ag-recog"/>
</dbReference>
<comment type="subcellular location">
    <subcellularLocation>
        <location evidence="1">Cell membrane</location>
        <topology evidence="1">Single-pass type I membrane protein</topology>
    </subcellularLocation>
    <subcellularLocation>
        <location evidence="2">Endosome membrane</location>
    </subcellularLocation>
</comment>
<dbReference type="SUPFAM" id="SSF54452">
    <property type="entry name" value="MHC antigen-recognition domain"/>
    <property type="match status" value="1"/>
</dbReference>
<evidence type="ECO:0000256" key="2">
    <source>
        <dbReference type="ARBA" id="ARBA00004608"/>
    </source>
</evidence>
<keyword evidence="6" id="KW-0325">Glycoprotein</keyword>
<sequence length="476" mass="53365">MCFFVGSFVLVCLCICPSVQLSLCVCTGGMGVWVPQHIPEQGESQLGPSQASPAPGPCALLKDGCEAQALGQHVSPETPMASLSSRFWVRSRPRSLHSLSSQCPLPHSICPFPTDSQEPVSFRVIRTSSLYNRSWTQNQGSVWLDDVQIHAWDNKNRTFVFRWPWAQGDLSNEERMEADQLFYSNYIFYNLVYHDHVSQWQLEYPFQVQMEIGCELRIGEPFSGFMRYAYQGTDLIRFQNTSWRPSPKGGSRAQQASSVFNQYHEDNEFTHELITGYCPRYVLSLLDVGKADLQRQVRPEAWLSAGPSPGPGHLQLVCHVSGFYPKPVQVMWMRGEQEQQGTQRGDVLPHADGTWYLQVSLDVKAKEAAGLSCRVRHSSLGGQDMVLHWGGGNSALLTLSGLAAVVTLLALPVVHTCCKKRSSNRKAPAPSPDSPTGTNTPKPRTSGHQLYTPQESWVKNRFLEKLKASLNRLWRR</sequence>
<keyword evidence="10" id="KW-0732">Signal</keyword>
<dbReference type="InterPro" id="IPR013783">
    <property type="entry name" value="Ig-like_fold"/>
</dbReference>
<evidence type="ECO:0000313" key="13">
    <source>
        <dbReference type="Proteomes" id="UP000694542"/>
    </source>
</evidence>
<dbReference type="Ensembl" id="ENSCAFT00040016882.1">
    <property type="protein sequence ID" value="ENSCAFP00040014628.1"/>
    <property type="gene ID" value="ENSCAFG00040009087.1"/>
</dbReference>
<keyword evidence="3" id="KW-0967">Endosome</keyword>
<dbReference type="CDD" id="cd21029">
    <property type="entry name" value="IgC1_CD1"/>
    <property type="match status" value="1"/>
</dbReference>
<dbReference type="GO" id="GO:0010008">
    <property type="term" value="C:endosome membrane"/>
    <property type="evidence" value="ECO:0007669"/>
    <property type="project" value="UniProtKB-SubCell"/>
</dbReference>
<feature type="chain" id="PRO_5034917520" description="Ig-like domain-containing protein" evidence="10">
    <location>
        <begin position="25"/>
        <end position="476"/>
    </location>
</feature>
<keyword evidence="7" id="KW-0393">Immunoglobulin domain</keyword>
<dbReference type="PROSITE" id="PS50835">
    <property type="entry name" value="IG_LIKE"/>
    <property type="match status" value="1"/>
</dbReference>
<dbReference type="SUPFAM" id="SSF48726">
    <property type="entry name" value="Immunoglobulin"/>
    <property type="match status" value="1"/>
</dbReference>
<dbReference type="InterPro" id="IPR036179">
    <property type="entry name" value="Ig-like_dom_sf"/>
</dbReference>
<dbReference type="GO" id="GO:0005886">
    <property type="term" value="C:plasma membrane"/>
    <property type="evidence" value="ECO:0007669"/>
    <property type="project" value="UniProtKB-SubCell"/>
</dbReference>
<keyword evidence="9" id="KW-0812">Transmembrane</keyword>
<feature type="domain" description="Ig-like" evidence="11">
    <location>
        <begin position="279"/>
        <end position="379"/>
    </location>
</feature>
<protein>
    <recommendedName>
        <fullName evidence="11">Ig-like domain-containing protein</fullName>
    </recommendedName>
</protein>
<dbReference type="InterPro" id="IPR007110">
    <property type="entry name" value="Ig-like_dom"/>
</dbReference>
<dbReference type="AlphaFoldDB" id="A0A8C0S1W8"/>
<evidence type="ECO:0000256" key="6">
    <source>
        <dbReference type="ARBA" id="ARBA00023180"/>
    </source>
</evidence>
<evidence type="ECO:0000256" key="9">
    <source>
        <dbReference type="SAM" id="Phobius"/>
    </source>
</evidence>
<evidence type="ECO:0000256" key="5">
    <source>
        <dbReference type="ARBA" id="ARBA00023136"/>
    </source>
</evidence>
<dbReference type="PANTHER" id="PTHR16675">
    <property type="entry name" value="MHC CLASS I-RELATED"/>
    <property type="match status" value="1"/>
</dbReference>
<dbReference type="Gene3D" id="3.30.500.10">
    <property type="entry name" value="MHC class I-like antigen recognition-like"/>
    <property type="match status" value="1"/>
</dbReference>
<evidence type="ECO:0000313" key="12">
    <source>
        <dbReference type="Ensembl" id="ENSCAFP00040014628.1"/>
    </source>
</evidence>
<evidence type="ECO:0000256" key="3">
    <source>
        <dbReference type="ARBA" id="ARBA00022753"/>
    </source>
</evidence>
<evidence type="ECO:0000259" key="11">
    <source>
        <dbReference type="PROSITE" id="PS50835"/>
    </source>
</evidence>
<accession>A0A8C0S1W8</accession>
<reference evidence="12" key="1">
    <citation type="submission" date="2018-10" db="EMBL/GenBank/DDBJ databases">
        <title>De novo assembly of a Great Dane genome.</title>
        <authorList>
            <person name="Kidd J.M."/>
            <person name="Pendleton A.L."/>
            <person name="Shen F."/>
            <person name="Emery S."/>
        </authorList>
    </citation>
    <scope>NUCLEOTIDE SEQUENCE [LARGE SCALE GENOMIC DNA]</scope>
    <source>
        <strain evidence="12">Great Dane</strain>
    </source>
</reference>
<dbReference type="GO" id="GO:0002376">
    <property type="term" value="P:immune system process"/>
    <property type="evidence" value="ECO:0007669"/>
    <property type="project" value="UniProtKB-KW"/>
</dbReference>
<dbReference type="PANTHER" id="PTHR16675:SF160">
    <property type="entry name" value="T-CELL SURFACE GLYCOPROTEIN CD1A"/>
    <property type="match status" value="1"/>
</dbReference>
<feature type="signal peptide" evidence="10">
    <location>
        <begin position="1"/>
        <end position="24"/>
    </location>
</feature>
<dbReference type="InterPro" id="IPR003597">
    <property type="entry name" value="Ig_C1-set"/>
</dbReference>
<name>A0A8C0S1W8_CANLF</name>
<evidence type="ECO:0000256" key="10">
    <source>
        <dbReference type="SAM" id="SignalP"/>
    </source>
</evidence>
<evidence type="ECO:0000256" key="8">
    <source>
        <dbReference type="SAM" id="MobiDB-lite"/>
    </source>
</evidence>
<evidence type="ECO:0000256" key="1">
    <source>
        <dbReference type="ARBA" id="ARBA00004251"/>
    </source>
</evidence>
<feature type="compositionally biased region" description="Polar residues" evidence="8">
    <location>
        <begin position="434"/>
        <end position="451"/>
    </location>
</feature>
<dbReference type="SMART" id="SM00407">
    <property type="entry name" value="IGc1"/>
    <property type="match status" value="1"/>
</dbReference>
<evidence type="ECO:0000256" key="4">
    <source>
        <dbReference type="ARBA" id="ARBA00022859"/>
    </source>
</evidence>
<reference evidence="12" key="2">
    <citation type="submission" date="2025-08" db="UniProtKB">
        <authorList>
            <consortium name="Ensembl"/>
        </authorList>
    </citation>
    <scope>IDENTIFICATION</scope>
</reference>
<dbReference type="InterPro" id="IPR011161">
    <property type="entry name" value="MHC_I-like_Ag-recog"/>
</dbReference>
<feature type="region of interest" description="Disordered" evidence="8">
    <location>
        <begin position="420"/>
        <end position="451"/>
    </location>
</feature>
<feature type="transmembrane region" description="Helical" evidence="9">
    <location>
        <begin position="395"/>
        <end position="418"/>
    </location>
</feature>
<organism evidence="12 13">
    <name type="scientific">Canis lupus familiaris</name>
    <name type="common">Dog</name>
    <name type="synonym">Canis familiaris</name>
    <dbReference type="NCBI Taxonomy" id="9615"/>
    <lineage>
        <taxon>Eukaryota</taxon>
        <taxon>Metazoa</taxon>
        <taxon>Chordata</taxon>
        <taxon>Craniata</taxon>
        <taxon>Vertebrata</taxon>
        <taxon>Euteleostomi</taxon>
        <taxon>Mammalia</taxon>
        <taxon>Eutheria</taxon>
        <taxon>Laurasiatheria</taxon>
        <taxon>Carnivora</taxon>
        <taxon>Caniformia</taxon>
        <taxon>Canidae</taxon>
        <taxon>Canis</taxon>
    </lineage>
</organism>
<dbReference type="Pfam" id="PF16497">
    <property type="entry name" value="MHC_I_3"/>
    <property type="match status" value="1"/>
</dbReference>
<dbReference type="Pfam" id="PF07654">
    <property type="entry name" value="C1-set"/>
    <property type="match status" value="1"/>
</dbReference>
<keyword evidence="9" id="KW-1133">Transmembrane helix</keyword>
<dbReference type="InterPro" id="IPR037055">
    <property type="entry name" value="MHC_I-like_Ag-recog_sf"/>
</dbReference>
<dbReference type="Proteomes" id="UP000694542">
    <property type="component" value="Chromosome 38"/>
</dbReference>
<dbReference type="FunFam" id="2.60.40.10:FF:000254">
    <property type="entry name" value="Antigen-presenting glycoprotein CD1d1"/>
    <property type="match status" value="1"/>
</dbReference>